<evidence type="ECO:0000313" key="11">
    <source>
        <dbReference type="EMBL" id="MFM2484067.1"/>
    </source>
</evidence>
<feature type="transmembrane region" description="Helical" evidence="10">
    <location>
        <begin position="130"/>
        <end position="147"/>
    </location>
</feature>
<feature type="transmembrane region" description="Helical" evidence="10">
    <location>
        <begin position="235"/>
        <end position="264"/>
    </location>
</feature>
<comment type="caution">
    <text evidence="11">The sequence shown here is derived from an EMBL/GenBank/DDBJ whole genome shotgun (WGS) entry which is preliminary data.</text>
</comment>
<dbReference type="PIRSF" id="PIRSF006603">
    <property type="entry name" value="DinF"/>
    <property type="match status" value="1"/>
</dbReference>
<name>A0ABW9G3B0_9GAMM</name>
<evidence type="ECO:0000256" key="4">
    <source>
        <dbReference type="ARBA" id="ARBA00022475"/>
    </source>
</evidence>
<keyword evidence="2" id="KW-0813">Transport</keyword>
<feature type="transmembrane region" description="Helical" evidence="10">
    <location>
        <begin position="316"/>
        <end position="336"/>
    </location>
</feature>
<keyword evidence="8 10" id="KW-0472">Membrane</keyword>
<dbReference type="PANTHER" id="PTHR43298">
    <property type="entry name" value="MULTIDRUG RESISTANCE PROTEIN NORM-RELATED"/>
    <property type="match status" value="1"/>
</dbReference>
<sequence>MKSFIQNEAFRLVRLAFPVLITQLIMIGMSVVDTLMAGQVSATDLAAVALGGSLIMPLVFFCQGVLLAVTPIIANHFGAKRYRYIRRNMMQSLWLAFFLSLFGFAIATQLGRVAAMMSQDQHLIALASRYIHFMSFGIFGGCFYQAWRGLNEGMGNTRVIMMFGILGLLLNIPANYIFIHGLFGLPRLGGAGCGLATALVFTFMALGLGGYVYSCKRYRYLQLFQIQFWPRWDRIYAILCLGLPIAFSIFFEISLFSAITLLMTPFGPTTIAGHQVALNVVSVVFMVPLSIGITLTIRVGQLLGERRLVDARRVGLLGLGLCLIVAMFTASLTLIFRPNIVHFYSQDPQVQIVAIHLLLIGAAFQIFDALQVVTAGILRGYQDTRSVLWITLISYWPIGLGSGCILGLTDWLTKKPMGATGFWLAFMFGLGCSAILLLIRFSRLSRRYANWNIPSQKVQHAI</sequence>
<organism evidence="11 12">
    <name type="scientific">Celerinatantimonas yamalensis</name>
    <dbReference type="NCBI Taxonomy" id="559956"/>
    <lineage>
        <taxon>Bacteria</taxon>
        <taxon>Pseudomonadati</taxon>
        <taxon>Pseudomonadota</taxon>
        <taxon>Gammaproteobacteria</taxon>
        <taxon>Celerinatantimonadaceae</taxon>
        <taxon>Celerinatantimonas</taxon>
    </lineage>
</organism>
<keyword evidence="6 10" id="KW-1133">Transmembrane helix</keyword>
<keyword evidence="3" id="KW-0050">Antiport</keyword>
<keyword evidence="12" id="KW-1185">Reference proteome</keyword>
<evidence type="ECO:0000256" key="7">
    <source>
        <dbReference type="ARBA" id="ARBA00023065"/>
    </source>
</evidence>
<protein>
    <recommendedName>
        <fullName evidence="9">Multidrug-efflux transporter</fullName>
    </recommendedName>
</protein>
<keyword evidence="4" id="KW-1003">Cell membrane</keyword>
<evidence type="ECO:0000256" key="2">
    <source>
        <dbReference type="ARBA" id="ARBA00022448"/>
    </source>
</evidence>
<feature type="transmembrane region" description="Helical" evidence="10">
    <location>
        <begin position="93"/>
        <end position="110"/>
    </location>
</feature>
<dbReference type="InterPro" id="IPR050222">
    <property type="entry name" value="MATE_MdtK"/>
</dbReference>
<dbReference type="EMBL" id="JBEQCT010000001">
    <property type="protein sequence ID" value="MFM2484067.1"/>
    <property type="molecule type" value="Genomic_DNA"/>
</dbReference>
<dbReference type="PANTHER" id="PTHR43298:SF2">
    <property type="entry name" value="FMN_FAD EXPORTER YEEO-RELATED"/>
    <property type="match status" value="1"/>
</dbReference>
<evidence type="ECO:0000256" key="9">
    <source>
        <dbReference type="ARBA" id="ARBA00031636"/>
    </source>
</evidence>
<feature type="transmembrane region" description="Helical" evidence="10">
    <location>
        <begin position="348"/>
        <end position="367"/>
    </location>
</feature>
<feature type="transmembrane region" description="Helical" evidence="10">
    <location>
        <begin position="189"/>
        <end position="214"/>
    </location>
</feature>
<dbReference type="InterPro" id="IPR002528">
    <property type="entry name" value="MATE_fam"/>
</dbReference>
<evidence type="ECO:0000256" key="5">
    <source>
        <dbReference type="ARBA" id="ARBA00022692"/>
    </source>
</evidence>
<proteinExistence type="predicted"/>
<feature type="transmembrane region" description="Helical" evidence="10">
    <location>
        <begin position="159"/>
        <end position="183"/>
    </location>
</feature>
<dbReference type="CDD" id="cd13131">
    <property type="entry name" value="MATE_NorM_like"/>
    <property type="match status" value="1"/>
</dbReference>
<evidence type="ECO:0000256" key="8">
    <source>
        <dbReference type="ARBA" id="ARBA00023136"/>
    </source>
</evidence>
<evidence type="ECO:0000313" key="12">
    <source>
        <dbReference type="Proteomes" id="UP001629953"/>
    </source>
</evidence>
<feature type="transmembrane region" description="Helical" evidence="10">
    <location>
        <begin position="276"/>
        <end position="295"/>
    </location>
</feature>
<reference evidence="11 12" key="1">
    <citation type="journal article" date="2013" name="Int. J. Syst. Evol. Microbiol.">
        <title>Celerinatantimonas yamalensis sp. nov., a cold-adapted diazotrophic bacterium from a cold permafrost brine.</title>
        <authorList>
            <person name="Shcherbakova V."/>
            <person name="Chuvilskaya N."/>
            <person name="Rivkina E."/>
            <person name="Demidov N."/>
            <person name="Uchaeva V."/>
            <person name="Suetin S."/>
            <person name="Suzina N."/>
            <person name="Gilichinsky D."/>
        </authorList>
    </citation>
    <scope>NUCLEOTIDE SEQUENCE [LARGE SCALE GENOMIC DNA]</scope>
    <source>
        <strain evidence="11 12">C7</strain>
    </source>
</reference>
<dbReference type="NCBIfam" id="TIGR00797">
    <property type="entry name" value="matE"/>
    <property type="match status" value="1"/>
</dbReference>
<dbReference type="Pfam" id="PF01554">
    <property type="entry name" value="MatE"/>
    <property type="match status" value="2"/>
</dbReference>
<feature type="transmembrane region" description="Helical" evidence="10">
    <location>
        <begin position="387"/>
        <end position="408"/>
    </location>
</feature>
<feature type="transmembrane region" description="Helical" evidence="10">
    <location>
        <begin position="52"/>
        <end position="73"/>
    </location>
</feature>
<keyword evidence="5 10" id="KW-0812">Transmembrane</keyword>
<dbReference type="Proteomes" id="UP001629953">
    <property type="component" value="Unassembled WGS sequence"/>
</dbReference>
<evidence type="ECO:0000256" key="6">
    <source>
        <dbReference type="ARBA" id="ARBA00022989"/>
    </source>
</evidence>
<evidence type="ECO:0000256" key="3">
    <source>
        <dbReference type="ARBA" id="ARBA00022449"/>
    </source>
</evidence>
<comment type="subcellular location">
    <subcellularLocation>
        <location evidence="1">Cell inner membrane</location>
        <topology evidence="1">Multi-pass membrane protein</topology>
    </subcellularLocation>
</comment>
<gene>
    <name evidence="11" type="ORF">ABUE30_03145</name>
</gene>
<dbReference type="InterPro" id="IPR048279">
    <property type="entry name" value="MdtK-like"/>
</dbReference>
<evidence type="ECO:0000256" key="10">
    <source>
        <dbReference type="SAM" id="Phobius"/>
    </source>
</evidence>
<evidence type="ECO:0000256" key="1">
    <source>
        <dbReference type="ARBA" id="ARBA00004429"/>
    </source>
</evidence>
<feature type="transmembrane region" description="Helical" evidence="10">
    <location>
        <begin position="12"/>
        <end position="32"/>
    </location>
</feature>
<accession>A0ABW9G3B0</accession>
<dbReference type="RefSeq" id="WP_408622207.1">
    <property type="nucleotide sequence ID" value="NZ_JBEQCT010000001.1"/>
</dbReference>
<feature type="transmembrane region" description="Helical" evidence="10">
    <location>
        <begin position="420"/>
        <end position="439"/>
    </location>
</feature>
<keyword evidence="7" id="KW-0406">Ion transport</keyword>